<name>A0A2U9P3S9_STRAS</name>
<dbReference type="RefSeq" id="WP_110629291.1">
    <property type="nucleotide sequence ID" value="NZ_CP029788.1"/>
</dbReference>
<gene>
    <name evidence="2" type="ORF">DMT42_20145</name>
</gene>
<sequence length="275" mass="28827">MTSTDTLAVLRGRWRSAARLTAGGELLLDAPAVRRRIPLTAVDRVGADGPAGRTLTVVLAAEPGRPPVAHSLPARNPAAVRTFVDAVRQVLPARPSDGPGAVTEERPKRLTAPRRPLWWWLVAAAYLLVAAGLLARGRDALAGWLLSPLVLAPGGVAVVGGVELARQGWGLRVRGRTTEGRLVRSYAVHGADEPSELHVYHYADEQGLAREWRGPGSGAQRVEIRYDPREPGVAVLGRSGTGRLLGGIAFALVVGGALVGIGVAIASPALWAVVG</sequence>
<dbReference type="KEGG" id="sact:DMT42_20145"/>
<evidence type="ECO:0000256" key="1">
    <source>
        <dbReference type="SAM" id="Phobius"/>
    </source>
</evidence>
<dbReference type="AlphaFoldDB" id="A0A2U9P3S9"/>
<organism evidence="2 3">
    <name type="scientific">Streptomyces actuosus</name>
    <dbReference type="NCBI Taxonomy" id="1885"/>
    <lineage>
        <taxon>Bacteria</taxon>
        <taxon>Bacillati</taxon>
        <taxon>Actinomycetota</taxon>
        <taxon>Actinomycetes</taxon>
        <taxon>Kitasatosporales</taxon>
        <taxon>Streptomycetaceae</taxon>
        <taxon>Streptomyces</taxon>
    </lineage>
</organism>
<feature type="transmembrane region" description="Helical" evidence="1">
    <location>
        <begin position="117"/>
        <end position="135"/>
    </location>
</feature>
<keyword evidence="1" id="KW-1133">Transmembrane helix</keyword>
<feature type="transmembrane region" description="Helical" evidence="1">
    <location>
        <begin position="248"/>
        <end position="274"/>
    </location>
</feature>
<accession>A0A2U9P3S9</accession>
<keyword evidence="1" id="KW-0472">Membrane</keyword>
<dbReference type="Proteomes" id="UP000247634">
    <property type="component" value="Chromosome"/>
</dbReference>
<keyword evidence="1" id="KW-0812">Transmembrane</keyword>
<evidence type="ECO:0000313" key="2">
    <source>
        <dbReference type="EMBL" id="AWT44390.1"/>
    </source>
</evidence>
<proteinExistence type="predicted"/>
<evidence type="ECO:0000313" key="3">
    <source>
        <dbReference type="Proteomes" id="UP000247634"/>
    </source>
</evidence>
<dbReference type="OrthoDB" id="4233892at2"/>
<protein>
    <recommendedName>
        <fullName evidence="4">DUF3592 domain-containing protein</fullName>
    </recommendedName>
</protein>
<keyword evidence="3" id="KW-1185">Reference proteome</keyword>
<feature type="transmembrane region" description="Helical" evidence="1">
    <location>
        <begin position="141"/>
        <end position="165"/>
    </location>
</feature>
<dbReference type="EMBL" id="CP029788">
    <property type="protein sequence ID" value="AWT44390.1"/>
    <property type="molecule type" value="Genomic_DNA"/>
</dbReference>
<evidence type="ECO:0008006" key="4">
    <source>
        <dbReference type="Google" id="ProtNLM"/>
    </source>
</evidence>
<reference evidence="2 3" key="1">
    <citation type="submission" date="2018-06" db="EMBL/GenBank/DDBJ databases">
        <title>The complete genome sequence of a nosiheptide producer Streptomyces actuosus ATCC 25421: deducing the ability of producing a new class III lantibiotics.</title>
        <authorList>
            <person name="Liu W."/>
            <person name="Sun F."/>
            <person name="Hu Y."/>
        </authorList>
    </citation>
    <scope>NUCLEOTIDE SEQUENCE [LARGE SCALE GENOMIC DNA]</scope>
    <source>
        <strain evidence="2 3">ATCC 25421</strain>
    </source>
</reference>